<dbReference type="InterPro" id="IPR001525">
    <property type="entry name" value="C5_MeTfrase"/>
</dbReference>
<dbReference type="EC" id="2.1.1.37" evidence="1"/>
<dbReference type="SUPFAM" id="SSF53335">
    <property type="entry name" value="S-adenosyl-L-methionine-dependent methyltransferases"/>
    <property type="match status" value="1"/>
</dbReference>
<dbReference type="InterPro" id="IPR050750">
    <property type="entry name" value="C5-MTase"/>
</dbReference>
<organism evidence="8 9">
    <name type="scientific">Cytobacillus praedii</name>
    <dbReference type="NCBI Taxonomy" id="1742358"/>
    <lineage>
        <taxon>Bacteria</taxon>
        <taxon>Bacillati</taxon>
        <taxon>Bacillota</taxon>
        <taxon>Bacilli</taxon>
        <taxon>Bacillales</taxon>
        <taxon>Bacillaceae</taxon>
        <taxon>Cytobacillus</taxon>
    </lineage>
</organism>
<dbReference type="Gene3D" id="3.40.50.150">
    <property type="entry name" value="Vaccinia Virus protein VP39"/>
    <property type="match status" value="1"/>
</dbReference>
<dbReference type="PROSITE" id="PS51679">
    <property type="entry name" value="SAM_MT_C5"/>
    <property type="match status" value="1"/>
</dbReference>
<dbReference type="Pfam" id="PF00145">
    <property type="entry name" value="DNA_methylase"/>
    <property type="match status" value="1"/>
</dbReference>
<dbReference type="RefSeq" id="WP_131239682.1">
    <property type="nucleotide sequence ID" value="NZ_SJTH01000124.1"/>
</dbReference>
<evidence type="ECO:0000256" key="4">
    <source>
        <dbReference type="ARBA" id="ARBA00022691"/>
    </source>
</evidence>
<comment type="caution">
    <text evidence="6">Lacks conserved residue(s) required for the propagation of feature annotation.</text>
</comment>
<evidence type="ECO:0000256" key="2">
    <source>
        <dbReference type="ARBA" id="ARBA00022603"/>
    </source>
</evidence>
<sequence length="211" mass="24746">GLFFEAMRIVKYKKPKYMLAENVRMLASKKFKNDLNAMLRLIDELGYNSYWKVLNSKDYGIPHSRNRIYIASIRKDIDDGKFKFPEPIELHKKSSDYYDTYASEDHYLRESDMKYISEFRLKKKYSSLNADIIVCQTTKQGNLANPQNFIKDEKGYRVMTSRELLALQGFKKEYADKLLENGITKEQIGKLSGNSITVDVLEYIFRSLLVK</sequence>
<evidence type="ECO:0000256" key="3">
    <source>
        <dbReference type="ARBA" id="ARBA00022679"/>
    </source>
</evidence>
<evidence type="ECO:0000256" key="6">
    <source>
        <dbReference type="PROSITE-ProRule" id="PRU01016"/>
    </source>
</evidence>
<keyword evidence="3 6" id="KW-0808">Transferase</keyword>
<dbReference type="EMBL" id="SJTH01000124">
    <property type="protein sequence ID" value="TCJ00025.1"/>
    <property type="molecule type" value="Genomic_DNA"/>
</dbReference>
<dbReference type="OrthoDB" id="9813719at2"/>
<dbReference type="InterPro" id="IPR029063">
    <property type="entry name" value="SAM-dependent_MTases_sf"/>
</dbReference>
<protein>
    <recommendedName>
        <fullName evidence="1">DNA (cytosine-5-)-methyltransferase</fullName>
        <ecNumber evidence="1">2.1.1.37</ecNumber>
    </recommendedName>
</protein>
<dbReference type="GO" id="GO:0003886">
    <property type="term" value="F:DNA (cytosine-5-)-methyltransferase activity"/>
    <property type="evidence" value="ECO:0007669"/>
    <property type="project" value="UniProtKB-EC"/>
</dbReference>
<dbReference type="PROSITE" id="PS00095">
    <property type="entry name" value="C5_MTASE_2"/>
    <property type="match status" value="1"/>
</dbReference>
<comment type="caution">
    <text evidence="8">The sequence shown here is derived from an EMBL/GenBank/DDBJ whole genome shotgun (WGS) entry which is preliminary data.</text>
</comment>
<comment type="similarity">
    <text evidence="6 7">Belongs to the class I-like SAM-binding methyltransferase superfamily. C5-methyltransferase family.</text>
</comment>
<gene>
    <name evidence="8" type="primary">dcm</name>
    <name evidence="8" type="ORF">E0Y62_26945</name>
</gene>
<keyword evidence="5" id="KW-0680">Restriction system</keyword>
<accession>A0A4R1AK80</accession>
<evidence type="ECO:0000256" key="1">
    <source>
        <dbReference type="ARBA" id="ARBA00011975"/>
    </source>
</evidence>
<dbReference type="InterPro" id="IPR031303">
    <property type="entry name" value="C5_meth_CS"/>
</dbReference>
<dbReference type="GO" id="GO:0032259">
    <property type="term" value="P:methylation"/>
    <property type="evidence" value="ECO:0007669"/>
    <property type="project" value="UniProtKB-KW"/>
</dbReference>
<feature type="non-terminal residue" evidence="8">
    <location>
        <position position="1"/>
    </location>
</feature>
<keyword evidence="4 6" id="KW-0949">S-adenosyl-L-methionine</keyword>
<evidence type="ECO:0000256" key="5">
    <source>
        <dbReference type="ARBA" id="ARBA00022747"/>
    </source>
</evidence>
<dbReference type="AlphaFoldDB" id="A0A4R1AK80"/>
<reference evidence="8 9" key="1">
    <citation type="submission" date="2019-03" db="EMBL/GenBank/DDBJ databases">
        <authorList>
            <person name="Jensen L."/>
            <person name="Storgaard J."/>
            <person name="Sulaj E."/>
            <person name="Schramm A."/>
            <person name="Marshall I.P.G."/>
        </authorList>
    </citation>
    <scope>NUCLEOTIDE SEQUENCE [LARGE SCALE GENOMIC DNA]</scope>
    <source>
        <strain evidence="8 9">2017H2G3</strain>
    </source>
</reference>
<dbReference type="GO" id="GO:0009307">
    <property type="term" value="P:DNA restriction-modification system"/>
    <property type="evidence" value="ECO:0007669"/>
    <property type="project" value="UniProtKB-KW"/>
</dbReference>
<proteinExistence type="inferred from homology"/>
<evidence type="ECO:0000313" key="9">
    <source>
        <dbReference type="Proteomes" id="UP000293846"/>
    </source>
</evidence>
<keyword evidence="2 6" id="KW-0489">Methyltransferase</keyword>
<dbReference type="NCBIfam" id="TIGR00675">
    <property type="entry name" value="dcm"/>
    <property type="match status" value="1"/>
</dbReference>
<evidence type="ECO:0000256" key="7">
    <source>
        <dbReference type="RuleBase" id="RU000416"/>
    </source>
</evidence>
<dbReference type="PANTHER" id="PTHR46098:SF1">
    <property type="entry name" value="TRNA (CYTOSINE(38)-C(5))-METHYLTRANSFERASE"/>
    <property type="match status" value="1"/>
</dbReference>
<evidence type="ECO:0000313" key="8">
    <source>
        <dbReference type="EMBL" id="TCJ00025.1"/>
    </source>
</evidence>
<dbReference type="PANTHER" id="PTHR46098">
    <property type="entry name" value="TRNA (CYTOSINE(38)-C(5))-METHYLTRANSFERASE"/>
    <property type="match status" value="1"/>
</dbReference>
<keyword evidence="9" id="KW-1185">Reference proteome</keyword>
<dbReference type="Proteomes" id="UP000293846">
    <property type="component" value="Unassembled WGS sequence"/>
</dbReference>
<name>A0A4R1AK80_9BACI</name>
<dbReference type="PRINTS" id="PR00105">
    <property type="entry name" value="C5METTRFRASE"/>
</dbReference>